<dbReference type="STRING" id="45634.SCRDD08_00012"/>
<dbReference type="AlphaFoldDB" id="A0A139N5P9"/>
<dbReference type="EMBL" id="LQRD01000001">
    <property type="protein sequence ID" value="KXT71365.1"/>
    <property type="molecule type" value="Genomic_DNA"/>
</dbReference>
<dbReference type="RefSeq" id="WP_061421899.1">
    <property type="nucleotide sequence ID" value="NZ_KQ969062.1"/>
</dbReference>
<sequence length="164" mass="18881">MKKMTIKTFVLSFLTMFTLLFLAACSSSPKKAYFQLIDQKTKQDSRITLEYKGDDLLNNETSNVFYYEPIGLTKDTAKEQIGGYMQTLENIKGLTNKIEYKDDHLTQKMTMDFSKADISELKNKQLIQTDGDQKANYISYKETVKSLEASGYKEVKDGKFEELK</sequence>
<proteinExistence type="predicted"/>
<dbReference type="InterPro" id="IPR036699">
    <property type="entry name" value="YehR-like_sf"/>
</dbReference>
<evidence type="ECO:0000256" key="1">
    <source>
        <dbReference type="SAM" id="SignalP"/>
    </source>
</evidence>
<dbReference type="InterPro" id="IPR009736">
    <property type="entry name" value="DUF1307"/>
</dbReference>
<evidence type="ECO:0000313" key="2">
    <source>
        <dbReference type="EMBL" id="KXT71365.1"/>
    </source>
</evidence>
<feature type="signal peptide" evidence="1">
    <location>
        <begin position="1"/>
        <end position="23"/>
    </location>
</feature>
<dbReference type="Pfam" id="PF06998">
    <property type="entry name" value="DUF1307"/>
    <property type="match status" value="1"/>
</dbReference>
<dbReference type="SUPFAM" id="SSF160704">
    <property type="entry name" value="YehR-like"/>
    <property type="match status" value="1"/>
</dbReference>
<dbReference type="Gene3D" id="3.30.1830.10">
    <property type="entry name" value="YehR-like"/>
    <property type="match status" value="1"/>
</dbReference>
<gene>
    <name evidence="2" type="ORF">SCRDD08_00012</name>
</gene>
<feature type="chain" id="PRO_5038619473" evidence="1">
    <location>
        <begin position="24"/>
        <end position="164"/>
    </location>
</feature>
<reference evidence="2 3" key="1">
    <citation type="submission" date="2016-01" db="EMBL/GenBank/DDBJ databases">
        <title>Highly variable Streptococcus oralis are common among viridans streptococci isolated from primates.</title>
        <authorList>
            <person name="Denapaite D."/>
            <person name="Rieger M."/>
            <person name="Koendgen S."/>
            <person name="Brueckner R."/>
            <person name="Ochigava I."/>
            <person name="Kappeler P."/>
            <person name="Maetz-Rensing K."/>
            <person name="Leendertz F."/>
            <person name="Hakenbeck R."/>
        </authorList>
    </citation>
    <scope>NUCLEOTIDE SEQUENCE [LARGE SCALE GENOMIC DNA]</scope>
    <source>
        <strain evidence="2 3">DD08</strain>
    </source>
</reference>
<dbReference type="PATRIC" id="fig|45634.12.peg.12"/>
<name>A0A139N5P9_STRCR</name>
<keyword evidence="2" id="KW-0449">Lipoprotein</keyword>
<evidence type="ECO:0000313" key="3">
    <source>
        <dbReference type="Proteomes" id="UP000070377"/>
    </source>
</evidence>
<dbReference type="Proteomes" id="UP000070377">
    <property type="component" value="Unassembled WGS sequence"/>
</dbReference>
<keyword evidence="1" id="KW-0732">Signal</keyword>
<protein>
    <submittedName>
        <fullName evidence="2">Putative lipoprotein</fullName>
    </submittedName>
</protein>
<comment type="caution">
    <text evidence="2">The sequence shown here is derived from an EMBL/GenBank/DDBJ whole genome shotgun (WGS) entry which is preliminary data.</text>
</comment>
<organism evidence="2 3">
    <name type="scientific">Streptococcus cristatus</name>
    <dbReference type="NCBI Taxonomy" id="45634"/>
    <lineage>
        <taxon>Bacteria</taxon>
        <taxon>Bacillati</taxon>
        <taxon>Bacillota</taxon>
        <taxon>Bacilli</taxon>
        <taxon>Lactobacillales</taxon>
        <taxon>Streptococcaceae</taxon>
        <taxon>Streptococcus</taxon>
    </lineage>
</organism>
<dbReference type="PROSITE" id="PS51257">
    <property type="entry name" value="PROKAR_LIPOPROTEIN"/>
    <property type="match status" value="1"/>
</dbReference>
<accession>A0A139N5P9</accession>